<dbReference type="Proteomes" id="UP000292702">
    <property type="component" value="Unassembled WGS sequence"/>
</dbReference>
<evidence type="ECO:0000313" key="4">
    <source>
        <dbReference type="EMBL" id="TCD62682.1"/>
    </source>
</evidence>
<feature type="compositionally biased region" description="Basic and acidic residues" evidence="2">
    <location>
        <begin position="295"/>
        <end position="308"/>
    </location>
</feature>
<feature type="domain" description="Septin-type G" evidence="3">
    <location>
        <begin position="142"/>
        <end position="639"/>
    </location>
</feature>
<feature type="region of interest" description="Disordered" evidence="2">
    <location>
        <begin position="73"/>
        <end position="97"/>
    </location>
</feature>
<feature type="compositionally biased region" description="Low complexity" evidence="2">
    <location>
        <begin position="554"/>
        <end position="569"/>
    </location>
</feature>
<dbReference type="Pfam" id="PF00735">
    <property type="entry name" value="Septin"/>
    <property type="match status" value="3"/>
</dbReference>
<feature type="region of interest" description="Disordered" evidence="2">
    <location>
        <begin position="381"/>
        <end position="474"/>
    </location>
</feature>
<keyword evidence="1" id="KW-0342">GTP-binding</keyword>
<feature type="compositionally biased region" description="Basic and acidic residues" evidence="2">
    <location>
        <begin position="84"/>
        <end position="96"/>
    </location>
</feature>
<dbReference type="PANTHER" id="PTHR18884">
    <property type="entry name" value="SEPTIN"/>
    <property type="match status" value="1"/>
</dbReference>
<dbReference type="InterPro" id="IPR027417">
    <property type="entry name" value="P-loop_NTPase"/>
</dbReference>
<evidence type="ECO:0000256" key="2">
    <source>
        <dbReference type="SAM" id="MobiDB-lite"/>
    </source>
</evidence>
<dbReference type="EMBL" id="RWJN01000353">
    <property type="protein sequence ID" value="TCD62682.1"/>
    <property type="molecule type" value="Genomic_DNA"/>
</dbReference>
<protein>
    <recommendedName>
        <fullName evidence="3">Septin-type G domain-containing protein</fullName>
    </recommendedName>
</protein>
<evidence type="ECO:0000259" key="3">
    <source>
        <dbReference type="PROSITE" id="PS51719"/>
    </source>
</evidence>
<dbReference type="OrthoDB" id="10261408at2759"/>
<feature type="compositionally biased region" description="Acidic residues" evidence="2">
    <location>
        <begin position="309"/>
        <end position="321"/>
    </location>
</feature>
<dbReference type="SUPFAM" id="SSF52540">
    <property type="entry name" value="P-loop containing nucleoside triphosphate hydrolases"/>
    <property type="match status" value="1"/>
</dbReference>
<keyword evidence="1" id="KW-0547">Nucleotide-binding</keyword>
<keyword evidence="5" id="KW-1185">Reference proteome</keyword>
<feature type="compositionally biased region" description="Basic residues" evidence="2">
    <location>
        <begin position="1"/>
        <end position="10"/>
    </location>
</feature>
<dbReference type="InterPro" id="IPR030379">
    <property type="entry name" value="G_SEPTIN_dom"/>
</dbReference>
<feature type="compositionally biased region" description="Polar residues" evidence="2">
    <location>
        <begin position="14"/>
        <end position="34"/>
    </location>
</feature>
<feature type="region of interest" description="Disordered" evidence="2">
    <location>
        <begin position="295"/>
        <end position="324"/>
    </location>
</feature>
<dbReference type="GO" id="GO:0005525">
    <property type="term" value="F:GTP binding"/>
    <property type="evidence" value="ECO:0007669"/>
    <property type="project" value="UniProtKB-KW"/>
</dbReference>
<feature type="compositionally biased region" description="Acidic residues" evidence="2">
    <location>
        <begin position="417"/>
        <end position="434"/>
    </location>
</feature>
<gene>
    <name evidence="4" type="ORF">EIP91_006575</name>
</gene>
<dbReference type="AlphaFoldDB" id="A0A4R0R5Q9"/>
<feature type="region of interest" description="Disordered" evidence="2">
    <location>
        <begin position="1"/>
        <end position="35"/>
    </location>
</feature>
<evidence type="ECO:0000313" key="5">
    <source>
        <dbReference type="Proteomes" id="UP000292702"/>
    </source>
</evidence>
<dbReference type="PROSITE" id="PS51719">
    <property type="entry name" value="G_SEPTIN"/>
    <property type="match status" value="1"/>
</dbReference>
<feature type="region of interest" description="Disordered" evidence="2">
    <location>
        <begin position="536"/>
        <end position="573"/>
    </location>
</feature>
<feature type="compositionally biased region" description="Basic residues" evidence="2">
    <location>
        <begin position="447"/>
        <end position="461"/>
    </location>
</feature>
<dbReference type="Gene3D" id="3.40.50.300">
    <property type="entry name" value="P-loop containing nucleotide triphosphate hydrolases"/>
    <property type="match status" value="1"/>
</dbReference>
<proteinExistence type="inferred from homology"/>
<name>A0A4R0R5Q9_9APHY</name>
<evidence type="ECO:0000256" key="1">
    <source>
        <dbReference type="RuleBase" id="RU004560"/>
    </source>
</evidence>
<accession>A0A4R0R5Q9</accession>
<sequence>MFSFRRKHQKRDSTVSGTTTIRTSPSLPELSTQGIPWPETLVDLSALPTSAVPVPQSPSQGATKTSFSYATEGPIPFHKPFRSPGKEVNGKKEGHANAKNAKAANGNGISALYMSNHPPVAFENRKGSYSTRPRPSQKRARNPTTFNIMVVGSQGTGKTSLLRLLLDTADISPTATADQRANMEAFLRGSPKRTESIQTACVEICESKYDRLLLSVIDTPGLDFHNGHELKLERQVTSIVKYMDTQFADTLSEESKVVRQSKGDQHIHLCIYTIDPFSIMTASARKALSLLPTKTRSETTISHDKPPPEEEESDDETEAEEWSNLTLSPADIHVIRRLSRRANVLPVIARADSLTDDKLTAIKKAIRRDLDAAGLDFGVFGPIKDPQPLSKPPSKSKVNGHTNGNGVENGHGATEQSSEDGDGDGDGDGDEGSELEERVSRPVIKLRASRNAKRRMSHSRSRRELSEAANDPVKAEVVDAESVASVRFSAHIVTKGDLGQMLPFALIAPEHRKRKMPRARPVSSMSEAHSVLTDAAESSVPAPSEDGHAISIADSSVTSPTSPTDGSSTRNFSYLAGPPADLKGVFVRRFRWGTVDVLSPEHCDFAALRTAVLSTHMKILKVRTKEVLYEKFRTEKLLARRATANIGEDETRRLLEDLGI</sequence>
<organism evidence="4 5">
    <name type="scientific">Steccherinum ochraceum</name>
    <dbReference type="NCBI Taxonomy" id="92696"/>
    <lineage>
        <taxon>Eukaryota</taxon>
        <taxon>Fungi</taxon>
        <taxon>Dikarya</taxon>
        <taxon>Basidiomycota</taxon>
        <taxon>Agaricomycotina</taxon>
        <taxon>Agaricomycetes</taxon>
        <taxon>Polyporales</taxon>
        <taxon>Steccherinaceae</taxon>
        <taxon>Steccherinum</taxon>
    </lineage>
</organism>
<dbReference type="STRING" id="92696.A0A4R0R5Q9"/>
<comment type="similarity">
    <text evidence="1">Belongs to the TRAFAC class TrmE-Era-EngA-EngB-Septin-like GTPase superfamily. Septin GTPase family.</text>
</comment>
<reference evidence="4 5" key="1">
    <citation type="submission" date="2018-11" db="EMBL/GenBank/DDBJ databases">
        <title>Genome assembly of Steccherinum ochraceum LE-BIN_3174, the white-rot fungus of the Steccherinaceae family (The Residual Polyporoid clade, Polyporales, Basidiomycota).</title>
        <authorList>
            <person name="Fedorova T.V."/>
            <person name="Glazunova O.A."/>
            <person name="Landesman E.O."/>
            <person name="Moiseenko K.V."/>
            <person name="Psurtseva N.V."/>
            <person name="Savinova O.S."/>
            <person name="Shakhova N.V."/>
            <person name="Tyazhelova T.V."/>
            <person name="Vasina D.V."/>
        </authorList>
    </citation>
    <scope>NUCLEOTIDE SEQUENCE [LARGE SCALE GENOMIC DNA]</scope>
    <source>
        <strain evidence="4 5">LE-BIN_3174</strain>
    </source>
</reference>
<comment type="caution">
    <text evidence="4">The sequence shown here is derived from an EMBL/GenBank/DDBJ whole genome shotgun (WGS) entry which is preliminary data.</text>
</comment>